<reference evidence="1 2" key="1">
    <citation type="journal article" date="2023" name="G3 (Bethesda)">
        <title>A chromosome-length genome assembly and annotation of blackberry (Rubus argutus, cv. 'Hillquist').</title>
        <authorList>
            <person name="Bruna T."/>
            <person name="Aryal R."/>
            <person name="Dudchenko O."/>
            <person name="Sargent D.J."/>
            <person name="Mead D."/>
            <person name="Buti M."/>
            <person name="Cavallini A."/>
            <person name="Hytonen T."/>
            <person name="Andres J."/>
            <person name="Pham M."/>
            <person name="Weisz D."/>
            <person name="Mascagni F."/>
            <person name="Usai G."/>
            <person name="Natali L."/>
            <person name="Bassil N."/>
            <person name="Fernandez G.E."/>
            <person name="Lomsadze A."/>
            <person name="Armour M."/>
            <person name="Olukolu B."/>
            <person name="Poorten T."/>
            <person name="Britton C."/>
            <person name="Davik J."/>
            <person name="Ashrafi H."/>
            <person name="Aiden E.L."/>
            <person name="Borodovsky M."/>
            <person name="Worthington M."/>
        </authorList>
    </citation>
    <scope>NUCLEOTIDE SEQUENCE [LARGE SCALE GENOMIC DNA]</scope>
    <source>
        <strain evidence="1">PI 553951</strain>
    </source>
</reference>
<organism evidence="1 2">
    <name type="scientific">Rubus argutus</name>
    <name type="common">Southern blackberry</name>
    <dbReference type="NCBI Taxonomy" id="59490"/>
    <lineage>
        <taxon>Eukaryota</taxon>
        <taxon>Viridiplantae</taxon>
        <taxon>Streptophyta</taxon>
        <taxon>Embryophyta</taxon>
        <taxon>Tracheophyta</taxon>
        <taxon>Spermatophyta</taxon>
        <taxon>Magnoliopsida</taxon>
        <taxon>eudicotyledons</taxon>
        <taxon>Gunneridae</taxon>
        <taxon>Pentapetalae</taxon>
        <taxon>rosids</taxon>
        <taxon>fabids</taxon>
        <taxon>Rosales</taxon>
        <taxon>Rosaceae</taxon>
        <taxon>Rosoideae</taxon>
        <taxon>Rosoideae incertae sedis</taxon>
        <taxon>Rubus</taxon>
    </lineage>
</organism>
<evidence type="ECO:0000313" key="2">
    <source>
        <dbReference type="Proteomes" id="UP001457282"/>
    </source>
</evidence>
<proteinExistence type="predicted"/>
<dbReference type="AlphaFoldDB" id="A0AAW1WU85"/>
<protein>
    <submittedName>
        <fullName evidence="1">Uncharacterized protein</fullName>
    </submittedName>
</protein>
<accession>A0AAW1WU85</accession>
<keyword evidence="2" id="KW-1185">Reference proteome</keyword>
<evidence type="ECO:0000313" key="1">
    <source>
        <dbReference type="EMBL" id="KAK9928177.1"/>
    </source>
</evidence>
<dbReference type="Proteomes" id="UP001457282">
    <property type="component" value="Unassembled WGS sequence"/>
</dbReference>
<comment type="caution">
    <text evidence="1">The sequence shown here is derived from an EMBL/GenBank/DDBJ whole genome shotgun (WGS) entry which is preliminary data.</text>
</comment>
<dbReference type="EMBL" id="JBEDUW010000005">
    <property type="protein sequence ID" value="KAK9928177.1"/>
    <property type="molecule type" value="Genomic_DNA"/>
</dbReference>
<sequence length="76" mass="8541">MATRILLSRTSLKNFNRFLQPPLHDSSSSQFLRSSAPSSMVSAPTTISTRIRPWVSINVFRLPLSPAFSVPERLHC</sequence>
<gene>
    <name evidence="1" type="ORF">M0R45_025323</name>
</gene>
<name>A0AAW1WU85_RUBAR</name>